<keyword evidence="10" id="KW-1185">Reference proteome</keyword>
<dbReference type="InterPro" id="IPR013151">
    <property type="entry name" value="Immunoglobulin_dom"/>
</dbReference>
<gene>
    <name evidence="9" type="ORF">DPX16_3049</name>
</gene>
<comment type="caution">
    <text evidence="9">The sequence shown here is derived from an EMBL/GenBank/DDBJ whole genome shotgun (WGS) entry which is preliminary data.</text>
</comment>
<evidence type="ECO:0000256" key="7">
    <source>
        <dbReference type="SAM" id="SignalP"/>
    </source>
</evidence>
<dbReference type="OrthoDB" id="114660at2759"/>
<feature type="chain" id="PRO_5017979195" evidence="7">
    <location>
        <begin position="17"/>
        <end position="358"/>
    </location>
</feature>
<proteinExistence type="predicted"/>
<keyword evidence="6" id="KW-0393">Immunoglobulin domain</keyword>
<reference evidence="9 10" key="1">
    <citation type="submission" date="2018-10" db="EMBL/GenBank/DDBJ databases">
        <title>Genome assembly for a Yunnan-Guizhou Plateau 3E fish, Anabarilius grahami (Regan), and its evolutionary and genetic applications.</title>
        <authorList>
            <person name="Jiang W."/>
        </authorList>
    </citation>
    <scope>NUCLEOTIDE SEQUENCE [LARGE SCALE GENOMIC DNA]</scope>
    <source>
        <strain evidence="9">AG-KIZ</strain>
        <tissue evidence="9">Muscle</tissue>
    </source>
</reference>
<evidence type="ECO:0000259" key="8">
    <source>
        <dbReference type="PROSITE" id="PS50835"/>
    </source>
</evidence>
<dbReference type="PROSITE" id="PS50835">
    <property type="entry name" value="IG_LIKE"/>
    <property type="match status" value="2"/>
</dbReference>
<dbReference type="PANTHER" id="PTHR44170:SF14">
    <property type="entry name" value="NEOGENIN"/>
    <property type="match status" value="1"/>
</dbReference>
<feature type="domain" description="Ig-like" evidence="8">
    <location>
        <begin position="233"/>
        <end position="318"/>
    </location>
</feature>
<dbReference type="SMART" id="SM00408">
    <property type="entry name" value="IGc2"/>
    <property type="match status" value="2"/>
</dbReference>
<evidence type="ECO:0000256" key="3">
    <source>
        <dbReference type="ARBA" id="ARBA00023136"/>
    </source>
</evidence>
<keyword evidence="3" id="KW-0472">Membrane</keyword>
<accession>A0A3N0XIT6</accession>
<dbReference type="Gene3D" id="2.60.40.10">
    <property type="entry name" value="Immunoglobulins"/>
    <property type="match status" value="2"/>
</dbReference>
<dbReference type="GO" id="GO:0098609">
    <property type="term" value="P:cell-cell adhesion"/>
    <property type="evidence" value="ECO:0007669"/>
    <property type="project" value="TreeGrafter"/>
</dbReference>
<evidence type="ECO:0000256" key="5">
    <source>
        <dbReference type="ARBA" id="ARBA00023180"/>
    </source>
</evidence>
<dbReference type="InterPro" id="IPR007110">
    <property type="entry name" value="Ig-like_dom"/>
</dbReference>
<evidence type="ECO:0000313" key="9">
    <source>
        <dbReference type="EMBL" id="ROI37111.1"/>
    </source>
</evidence>
<comment type="subcellular location">
    <subcellularLocation>
        <location evidence="1">Membrane</location>
    </subcellularLocation>
</comment>
<dbReference type="Proteomes" id="UP000281406">
    <property type="component" value="Unassembled WGS sequence"/>
</dbReference>
<sequence length="358" mass="39249">MLLTSQILHIISFCVAQKSDVWTSDFAVAVPLGQLQPPSVTLKAVCVAALSCVVHLNGDPVWSRECPVSACPVYTPPVSVCEVSCCSWSVGTCGGQWGKCEGTGGANVCGGQMKSTDEWRGFFWLFARRWNIHCRSVTLWQQSPFLGVAWHTKANSLRISAEPVATEHTKRIHSVALNHAIDYSAHERFAVIGTGSLQIVNLTEEDAGIYVCQADSGNMTSEIQAELTVHVPPRFLTRPSNTYAQESMDIIFECDVTGSPPPTVKWMKDGDTVIPSDYFRIVKQHNLQVLGLVKSDEGFYQCLAENEARNVQASAQLIILALAPYRKLSLCAYGPFGPRQEVPHALGLTVVRFRSPPI</sequence>
<name>A0A3N0XIT6_ANAGA</name>
<keyword evidence="7" id="KW-0732">Signal</keyword>
<dbReference type="AlphaFoldDB" id="A0A3N0XIT6"/>
<dbReference type="InterPro" id="IPR036179">
    <property type="entry name" value="Ig-like_dom_sf"/>
</dbReference>
<keyword evidence="5" id="KW-0325">Glycoprotein</keyword>
<evidence type="ECO:0000256" key="1">
    <source>
        <dbReference type="ARBA" id="ARBA00004370"/>
    </source>
</evidence>
<evidence type="ECO:0000256" key="6">
    <source>
        <dbReference type="ARBA" id="ARBA00023319"/>
    </source>
</evidence>
<dbReference type="FunFam" id="2.60.40.10:FF:000004">
    <property type="entry name" value="DCC isoform 1"/>
    <property type="match status" value="1"/>
</dbReference>
<feature type="domain" description="Ig-like" evidence="8">
    <location>
        <begin position="132"/>
        <end position="228"/>
    </location>
</feature>
<dbReference type="PANTHER" id="PTHR44170">
    <property type="entry name" value="PROTEIN SIDEKICK"/>
    <property type="match status" value="1"/>
</dbReference>
<protein>
    <submittedName>
        <fullName evidence="9">Neogenin</fullName>
    </submittedName>
</protein>
<dbReference type="SMART" id="SM00409">
    <property type="entry name" value="IG"/>
    <property type="match status" value="2"/>
</dbReference>
<dbReference type="GO" id="GO:0016020">
    <property type="term" value="C:membrane"/>
    <property type="evidence" value="ECO:0007669"/>
    <property type="project" value="UniProtKB-SubCell"/>
</dbReference>
<dbReference type="InterPro" id="IPR013098">
    <property type="entry name" value="Ig_I-set"/>
</dbReference>
<evidence type="ECO:0000313" key="10">
    <source>
        <dbReference type="Proteomes" id="UP000281406"/>
    </source>
</evidence>
<evidence type="ECO:0000256" key="2">
    <source>
        <dbReference type="ARBA" id="ARBA00022737"/>
    </source>
</evidence>
<dbReference type="Pfam" id="PF07679">
    <property type="entry name" value="I-set"/>
    <property type="match status" value="1"/>
</dbReference>
<keyword evidence="4" id="KW-1015">Disulfide bond</keyword>
<dbReference type="SUPFAM" id="SSF48726">
    <property type="entry name" value="Immunoglobulin"/>
    <property type="match status" value="2"/>
</dbReference>
<dbReference type="InterPro" id="IPR003598">
    <property type="entry name" value="Ig_sub2"/>
</dbReference>
<dbReference type="InterPro" id="IPR013783">
    <property type="entry name" value="Ig-like_fold"/>
</dbReference>
<organism evidence="9 10">
    <name type="scientific">Anabarilius grahami</name>
    <name type="common">Kanglang fish</name>
    <name type="synonym">Barilius grahami</name>
    <dbReference type="NCBI Taxonomy" id="495550"/>
    <lineage>
        <taxon>Eukaryota</taxon>
        <taxon>Metazoa</taxon>
        <taxon>Chordata</taxon>
        <taxon>Craniata</taxon>
        <taxon>Vertebrata</taxon>
        <taxon>Euteleostomi</taxon>
        <taxon>Actinopterygii</taxon>
        <taxon>Neopterygii</taxon>
        <taxon>Teleostei</taxon>
        <taxon>Ostariophysi</taxon>
        <taxon>Cypriniformes</taxon>
        <taxon>Xenocyprididae</taxon>
        <taxon>Xenocypridinae</taxon>
        <taxon>Xenocypridinae incertae sedis</taxon>
        <taxon>Anabarilius</taxon>
    </lineage>
</organism>
<feature type="signal peptide" evidence="7">
    <location>
        <begin position="1"/>
        <end position="16"/>
    </location>
</feature>
<keyword evidence="2" id="KW-0677">Repeat</keyword>
<dbReference type="InterPro" id="IPR003599">
    <property type="entry name" value="Ig_sub"/>
</dbReference>
<evidence type="ECO:0000256" key="4">
    <source>
        <dbReference type="ARBA" id="ARBA00023157"/>
    </source>
</evidence>
<dbReference type="Pfam" id="PF00047">
    <property type="entry name" value="ig"/>
    <property type="match status" value="1"/>
</dbReference>
<dbReference type="EMBL" id="RJVU01072345">
    <property type="protein sequence ID" value="ROI37111.1"/>
    <property type="molecule type" value="Genomic_DNA"/>
</dbReference>